<evidence type="ECO:0000256" key="1">
    <source>
        <dbReference type="SAM" id="MobiDB-lite"/>
    </source>
</evidence>
<dbReference type="PANTHER" id="PTHR38248:SF2">
    <property type="entry name" value="FUNK1 11"/>
    <property type="match status" value="1"/>
</dbReference>
<feature type="compositionally biased region" description="Low complexity" evidence="1">
    <location>
        <begin position="81"/>
        <end position="90"/>
    </location>
</feature>
<dbReference type="SUPFAM" id="SSF56112">
    <property type="entry name" value="Protein kinase-like (PK-like)"/>
    <property type="match status" value="1"/>
</dbReference>
<feature type="region of interest" description="Disordered" evidence="1">
    <location>
        <begin position="278"/>
        <end position="348"/>
    </location>
</feature>
<evidence type="ECO:0000259" key="2">
    <source>
        <dbReference type="Pfam" id="PF17667"/>
    </source>
</evidence>
<feature type="region of interest" description="Disordered" evidence="1">
    <location>
        <begin position="52"/>
        <end position="112"/>
    </location>
</feature>
<dbReference type="AlphaFoldDB" id="A0A4R0S2R3"/>
<feature type="compositionally biased region" description="Basic and acidic residues" evidence="1">
    <location>
        <begin position="103"/>
        <end position="112"/>
    </location>
</feature>
<gene>
    <name evidence="3" type="ORF">EIP91_001783</name>
</gene>
<reference evidence="3 4" key="1">
    <citation type="submission" date="2018-11" db="EMBL/GenBank/DDBJ databases">
        <title>Genome assembly of Steccherinum ochraceum LE-BIN_3174, the white-rot fungus of the Steccherinaceae family (The Residual Polyporoid clade, Polyporales, Basidiomycota).</title>
        <authorList>
            <person name="Fedorova T.V."/>
            <person name="Glazunova O.A."/>
            <person name="Landesman E.O."/>
            <person name="Moiseenko K.V."/>
            <person name="Psurtseva N.V."/>
            <person name="Savinova O.S."/>
            <person name="Shakhova N.V."/>
            <person name="Tyazhelova T.V."/>
            <person name="Vasina D.V."/>
        </authorList>
    </citation>
    <scope>NUCLEOTIDE SEQUENCE [LARGE SCALE GENOMIC DNA]</scope>
    <source>
        <strain evidence="3 4">LE-BIN_3174</strain>
    </source>
</reference>
<feature type="compositionally biased region" description="Polar residues" evidence="1">
    <location>
        <begin position="92"/>
        <end position="102"/>
    </location>
</feature>
<dbReference type="OrthoDB" id="2799233at2759"/>
<organism evidence="3 4">
    <name type="scientific">Steccherinum ochraceum</name>
    <dbReference type="NCBI Taxonomy" id="92696"/>
    <lineage>
        <taxon>Eukaryota</taxon>
        <taxon>Fungi</taxon>
        <taxon>Dikarya</taxon>
        <taxon>Basidiomycota</taxon>
        <taxon>Agaricomycotina</taxon>
        <taxon>Agaricomycetes</taxon>
        <taxon>Polyporales</taxon>
        <taxon>Steccherinaceae</taxon>
        <taxon>Steccherinum</taxon>
    </lineage>
</organism>
<dbReference type="EMBL" id="RWJN01000015">
    <property type="protein sequence ID" value="TCD70754.1"/>
    <property type="molecule type" value="Genomic_DNA"/>
</dbReference>
<dbReference type="InterPro" id="IPR011009">
    <property type="entry name" value="Kinase-like_dom_sf"/>
</dbReference>
<feature type="region of interest" description="Disordered" evidence="1">
    <location>
        <begin position="702"/>
        <end position="739"/>
    </location>
</feature>
<sequence length="913" mass="102393">MLSYTDYPFFCSSSPSSSSLSNASLDSNSQLSSDIEMVSGFHPVRDAIPEDRVADFGSASLDEDGVSRAQARHSTPPPSKQPAASASKLPVPQSTPSRPSIDSSERWDRTEKPRDDAIKKWLHDVLLDKVICDYPVVDFIFTVFGFKKEDFTEKLLARPPDDPYRLSESHCNDYITGEYTKKSHRSVERSAYPPLENLLRHLYDQLQSASPFNGAEIVALNDHLVRGSFAQVFPDFLTSWLHGDQGQLWKLAANAGELKKKLVEERPYAAVIDIEKLPDRNAPYNPPPQAAPIPGSSSVASEAASLEPDAQTISTAQSSQASSSSSRRGLKRKASKIPDGLSSKSKRRKSKSAVTSLLSDFGTVTSGTSFLIDAKSKIRGNELQIMKYLHELGSAGIRSFSTGFLIEDYTMTLWYMDRMGVVKSVSFDFLKEPHFLLLYIAAVKFATPQQLGFFPLLKFPNDRIDKDVLESYKGVSLDLSGSEDMMPTTLNDLRFVFDISDTRPLISPFSSMGRATIVAPINADPSSKTAIELCGTSKVVTKISWQSKWREAEDHFVRVARKALDAKDSTKEILKHIVDIKCSLTLSMEQLHLPRAAMEGIPKTDDYERVCRVLVMTEYFPLRLVTSPEEFKTIYVGALRGHRAVYKIARILHRDISINNIMFYIDATGRVIGVLCDWDMAKELGEITIEDMVRDTILSQAPPCASSTTPSARTAPQQTEQSLQKPTTAGAGSQPATRERKYRTGTFPFMALDLLRFVTPPHNLYRHDLESFFYVLVWFVGKFRPKEKRIGVVRKWLGANFEQVGVFKSNSIRSMDPIDEIVDGGDDAYRSACSPWIRALLMQLIKPVTTKYETIRDEVKDLWYERKPELAKLSLDENIAAAWKLYPKIAEREDIITYKSFMRCLGEEVGDDE</sequence>
<evidence type="ECO:0000313" key="3">
    <source>
        <dbReference type="EMBL" id="TCD70754.1"/>
    </source>
</evidence>
<keyword evidence="4" id="KW-1185">Reference proteome</keyword>
<accession>A0A4R0S2R3</accession>
<feature type="domain" description="Fungal-type protein kinase" evidence="2">
    <location>
        <begin position="736"/>
        <end position="779"/>
    </location>
</feature>
<dbReference type="Pfam" id="PF17667">
    <property type="entry name" value="Pkinase_fungal"/>
    <property type="match status" value="2"/>
</dbReference>
<feature type="domain" description="Fungal-type protein kinase" evidence="2">
    <location>
        <begin position="376"/>
        <end position="686"/>
    </location>
</feature>
<feature type="compositionally biased region" description="Polar residues" evidence="1">
    <location>
        <begin position="705"/>
        <end position="736"/>
    </location>
</feature>
<dbReference type="Proteomes" id="UP000292702">
    <property type="component" value="Unassembled WGS sequence"/>
</dbReference>
<dbReference type="Gene3D" id="1.10.510.10">
    <property type="entry name" value="Transferase(Phosphotransferase) domain 1"/>
    <property type="match status" value="1"/>
</dbReference>
<dbReference type="PANTHER" id="PTHR38248">
    <property type="entry name" value="FUNK1 6"/>
    <property type="match status" value="1"/>
</dbReference>
<name>A0A4R0S2R3_9APHY</name>
<comment type="caution">
    <text evidence="3">The sequence shown here is derived from an EMBL/GenBank/DDBJ whole genome shotgun (WGS) entry which is preliminary data.</text>
</comment>
<proteinExistence type="predicted"/>
<evidence type="ECO:0000313" key="4">
    <source>
        <dbReference type="Proteomes" id="UP000292702"/>
    </source>
</evidence>
<feature type="compositionally biased region" description="Low complexity" evidence="1">
    <location>
        <begin position="292"/>
        <end position="326"/>
    </location>
</feature>
<dbReference type="InterPro" id="IPR040976">
    <property type="entry name" value="Pkinase_fungal"/>
</dbReference>
<protein>
    <recommendedName>
        <fullName evidence="2">Fungal-type protein kinase domain-containing protein</fullName>
    </recommendedName>
</protein>